<dbReference type="FunFam" id="1.10.150.20:FF:000014">
    <property type="entry name" value="Polymerase (DNA directed), eta"/>
    <property type="match status" value="1"/>
</dbReference>
<evidence type="ECO:0000256" key="12">
    <source>
        <dbReference type="ARBA" id="ARBA00023242"/>
    </source>
</evidence>
<evidence type="ECO:0000256" key="4">
    <source>
        <dbReference type="ARBA" id="ARBA00010945"/>
    </source>
</evidence>
<comment type="catalytic activity">
    <reaction evidence="14">
        <text>DNA(n) + a 2'-deoxyribonucleoside 5'-triphosphate = DNA(n+1) + diphosphate</text>
        <dbReference type="Rhea" id="RHEA:22508"/>
        <dbReference type="Rhea" id="RHEA-COMP:17339"/>
        <dbReference type="Rhea" id="RHEA-COMP:17340"/>
        <dbReference type="ChEBI" id="CHEBI:33019"/>
        <dbReference type="ChEBI" id="CHEBI:61560"/>
        <dbReference type="ChEBI" id="CHEBI:173112"/>
        <dbReference type="EC" id="2.7.7.7"/>
    </reaction>
</comment>
<comment type="caution">
    <text evidence="17">The sequence shown here is derived from an EMBL/GenBank/DDBJ whole genome shotgun (WGS) entry which is preliminary data.</text>
</comment>
<keyword evidence="11" id="KW-0234">DNA repair</keyword>
<dbReference type="Pfam" id="PF14377">
    <property type="entry name" value="UBM"/>
    <property type="match status" value="1"/>
</dbReference>
<comment type="subcellular location">
    <subcellularLocation>
        <location evidence="3">Nucleus</location>
    </subcellularLocation>
</comment>
<comment type="similarity">
    <text evidence="4">Belongs to the DNA polymerase type-Y family.</text>
</comment>
<accession>A0A3S3MRQ9</accession>
<dbReference type="PANTHER" id="PTHR45873">
    <property type="entry name" value="DNA POLYMERASE ETA"/>
    <property type="match status" value="1"/>
</dbReference>
<dbReference type="FunFam" id="3.40.1170.60:FF:000003">
    <property type="entry name" value="DNA polymerase eta"/>
    <property type="match status" value="1"/>
</dbReference>
<evidence type="ECO:0000256" key="6">
    <source>
        <dbReference type="ARBA" id="ARBA00022679"/>
    </source>
</evidence>
<evidence type="ECO:0000256" key="15">
    <source>
        <dbReference type="SAM" id="MobiDB-lite"/>
    </source>
</evidence>
<dbReference type="EC" id="2.7.7.7" evidence="5"/>
<dbReference type="Pfam" id="PF11799">
    <property type="entry name" value="IMS_C"/>
    <property type="match status" value="1"/>
</dbReference>
<dbReference type="Gene3D" id="3.30.1490.100">
    <property type="entry name" value="DNA polymerase, Y-family, little finger domain"/>
    <property type="match status" value="1"/>
</dbReference>
<dbReference type="GO" id="GO:0003887">
    <property type="term" value="F:DNA-directed DNA polymerase activity"/>
    <property type="evidence" value="ECO:0007669"/>
    <property type="project" value="UniProtKB-EC"/>
</dbReference>
<feature type="domain" description="UmuC" evidence="16">
    <location>
        <begin position="41"/>
        <end position="279"/>
    </location>
</feature>
<evidence type="ECO:0000259" key="16">
    <source>
        <dbReference type="PROSITE" id="PS50173"/>
    </source>
</evidence>
<evidence type="ECO:0000256" key="2">
    <source>
        <dbReference type="ARBA" id="ARBA00001946"/>
    </source>
</evidence>
<dbReference type="GO" id="GO:0046872">
    <property type="term" value="F:metal ion binding"/>
    <property type="evidence" value="ECO:0007669"/>
    <property type="project" value="UniProtKB-KW"/>
</dbReference>
<dbReference type="Gene3D" id="3.30.70.270">
    <property type="match status" value="1"/>
</dbReference>
<keyword evidence="7" id="KW-0548">Nucleotidyltransferase</keyword>
<keyword evidence="8" id="KW-0479">Metal-binding</keyword>
<dbReference type="Pfam" id="PF21704">
    <property type="entry name" value="POLH-Rev1_HhH"/>
    <property type="match status" value="1"/>
</dbReference>
<dbReference type="FunFam" id="3.30.70.270:FF:000029">
    <property type="entry name" value="DNA polymerase eta"/>
    <property type="match status" value="1"/>
</dbReference>
<keyword evidence="12" id="KW-0539">Nucleus</keyword>
<feature type="region of interest" description="Disordered" evidence="15">
    <location>
        <begin position="607"/>
        <end position="628"/>
    </location>
</feature>
<evidence type="ECO:0000256" key="3">
    <source>
        <dbReference type="ARBA" id="ARBA00004123"/>
    </source>
</evidence>
<protein>
    <recommendedName>
        <fullName evidence="13">DNA polymerase eta</fullName>
        <ecNumber evidence="5">2.7.7.7</ecNumber>
    </recommendedName>
</protein>
<dbReference type="GO" id="GO:0009411">
    <property type="term" value="P:response to UV"/>
    <property type="evidence" value="ECO:0007669"/>
    <property type="project" value="UniProtKB-ARBA"/>
</dbReference>
<keyword evidence="18" id="KW-1185">Reference proteome</keyword>
<keyword evidence="10" id="KW-0460">Magnesium</keyword>
<dbReference type="InterPro" id="IPR043128">
    <property type="entry name" value="Rev_trsase/Diguanyl_cyclase"/>
</dbReference>
<dbReference type="GO" id="GO:0035861">
    <property type="term" value="C:site of double-strand break"/>
    <property type="evidence" value="ECO:0007669"/>
    <property type="project" value="TreeGrafter"/>
</dbReference>
<dbReference type="GO" id="GO:0005657">
    <property type="term" value="C:replication fork"/>
    <property type="evidence" value="ECO:0007669"/>
    <property type="project" value="TreeGrafter"/>
</dbReference>
<comment type="cofactor">
    <cofactor evidence="2">
        <name>Mg(2+)</name>
        <dbReference type="ChEBI" id="CHEBI:18420"/>
    </cofactor>
</comment>
<dbReference type="InterPro" id="IPR025527">
    <property type="entry name" value="HUWE1/Rev1_UBM"/>
</dbReference>
<name>A0A3S3MRQ9_9MAGN</name>
<gene>
    <name evidence="17" type="ORF">CKAN_01752400</name>
</gene>
<evidence type="ECO:0000256" key="11">
    <source>
        <dbReference type="ARBA" id="ARBA00023204"/>
    </source>
</evidence>
<dbReference type="GO" id="GO:0042276">
    <property type="term" value="P:error-prone translesion synthesis"/>
    <property type="evidence" value="ECO:0007669"/>
    <property type="project" value="TreeGrafter"/>
</dbReference>
<dbReference type="FunFam" id="3.30.1490.100:FF:000006">
    <property type="entry name" value="DNA polymerase eta"/>
    <property type="match status" value="1"/>
</dbReference>
<dbReference type="GO" id="GO:0006281">
    <property type="term" value="P:DNA repair"/>
    <property type="evidence" value="ECO:0007669"/>
    <property type="project" value="UniProtKB-KW"/>
</dbReference>
<dbReference type="PANTHER" id="PTHR45873:SF1">
    <property type="entry name" value="DNA POLYMERASE ETA"/>
    <property type="match status" value="1"/>
</dbReference>
<evidence type="ECO:0000256" key="7">
    <source>
        <dbReference type="ARBA" id="ARBA00022695"/>
    </source>
</evidence>
<dbReference type="InterPro" id="IPR001126">
    <property type="entry name" value="UmuC"/>
</dbReference>
<dbReference type="Pfam" id="PF00817">
    <property type="entry name" value="IMS"/>
    <property type="match status" value="1"/>
</dbReference>
<evidence type="ECO:0000313" key="17">
    <source>
        <dbReference type="EMBL" id="RWR88510.1"/>
    </source>
</evidence>
<sequence>MYSRVLLFWREEGSGRGGEKKEKVKEKMPIARPEPQDARVIAHIDMDCFYVQVEQRKRPELRGLPSAVVQYNSWKGGGLIAVSYEARKFGVKRSMRGDDAKKVCPNIQLIQVPVARGKADLNLYRNAGSEVVSILSRKGRCERASIDEVYLDLTDAAESMLSENPPEILEVLDEEVLKSHILGLTEDQSDKKTVKEWLCRSDADHQDKLLACGAIIVAELRMDVLKETIFTCSAGIAHNKMLAKLASAMHKPAQQTVVPSSSVQDLLASLPVKKMKQLGGKLGSSLQSDLGVTTVGDLLQFSEGKLQDRYGVNTGTWLWNIARGISGDEVEGRLLPKSHGCGKTFPGPKALKTIASVEHWLNELSEELNERLQSDLHQNKRVAHTLTIHCRAYKCNDLESDKKFPSKSCPLRYGTAKIQEDTLRLFDSALREFLGSSRVESQGNRNKTWGVTSLSISASKILATPAGTSILKFFHVGNPSCSSSKQESDEFLQDSVSLSILGSEGCLGRNQVEQQGGAPHQEEDTMNPAPSAEQVAQKSETWECKIEEQGGPLHQEEDTMNRAPITEQVVQRSETWEYKIEDIDPSVIDELPPEIQQEVRGWIRPHKRANTAKRGSSIAHYFSPIKRS</sequence>
<dbReference type="Proteomes" id="UP000283530">
    <property type="component" value="Unassembled WGS sequence"/>
</dbReference>
<dbReference type="GO" id="GO:0005634">
    <property type="term" value="C:nucleus"/>
    <property type="evidence" value="ECO:0007669"/>
    <property type="project" value="UniProtKB-SubCell"/>
</dbReference>
<evidence type="ECO:0000256" key="1">
    <source>
        <dbReference type="ARBA" id="ARBA00001936"/>
    </source>
</evidence>
<dbReference type="SUPFAM" id="SSF100879">
    <property type="entry name" value="Lesion bypass DNA polymerase (Y-family), little finger domain"/>
    <property type="match status" value="1"/>
</dbReference>
<dbReference type="InterPro" id="IPR036775">
    <property type="entry name" value="DNA_pol_Y-fam_lit_finger_sf"/>
</dbReference>
<dbReference type="InterPro" id="IPR043502">
    <property type="entry name" value="DNA/RNA_pol_sf"/>
</dbReference>
<keyword evidence="6" id="KW-0808">Transferase</keyword>
<proteinExistence type="inferred from homology"/>
<keyword evidence="9" id="KW-0227">DNA damage</keyword>
<dbReference type="Gene3D" id="3.40.1170.60">
    <property type="match status" value="1"/>
</dbReference>
<dbReference type="PIRSF" id="PIRSF036603">
    <property type="entry name" value="DPol_eta"/>
    <property type="match status" value="1"/>
</dbReference>
<comment type="cofactor">
    <cofactor evidence="1">
        <name>Mn(2+)</name>
        <dbReference type="ChEBI" id="CHEBI:29035"/>
    </cofactor>
</comment>
<dbReference type="PROSITE" id="PS50173">
    <property type="entry name" value="UMUC"/>
    <property type="match status" value="1"/>
</dbReference>
<evidence type="ECO:0000256" key="5">
    <source>
        <dbReference type="ARBA" id="ARBA00012417"/>
    </source>
</evidence>
<dbReference type="GO" id="GO:0003684">
    <property type="term" value="F:damaged DNA binding"/>
    <property type="evidence" value="ECO:0007669"/>
    <property type="project" value="InterPro"/>
</dbReference>
<dbReference type="OrthoDB" id="5723at2759"/>
<evidence type="ECO:0000313" key="18">
    <source>
        <dbReference type="Proteomes" id="UP000283530"/>
    </source>
</evidence>
<dbReference type="Gene3D" id="1.10.150.20">
    <property type="entry name" value="5' to 3' exonuclease, C-terminal subdomain"/>
    <property type="match status" value="1"/>
</dbReference>
<reference evidence="17 18" key="1">
    <citation type="journal article" date="2019" name="Nat. Plants">
        <title>Stout camphor tree genome fills gaps in understanding of flowering plant genome evolution.</title>
        <authorList>
            <person name="Chaw S.M."/>
            <person name="Liu Y.C."/>
            <person name="Wu Y.W."/>
            <person name="Wang H.Y."/>
            <person name="Lin C.I."/>
            <person name="Wu C.S."/>
            <person name="Ke H.M."/>
            <person name="Chang L.Y."/>
            <person name="Hsu C.Y."/>
            <person name="Yang H.T."/>
            <person name="Sudianto E."/>
            <person name="Hsu M.H."/>
            <person name="Wu K.P."/>
            <person name="Wang L.N."/>
            <person name="Leebens-Mack J.H."/>
            <person name="Tsai I.J."/>
        </authorList>
    </citation>
    <scope>NUCLEOTIDE SEQUENCE [LARGE SCALE GENOMIC DNA]</scope>
    <source>
        <strain evidence="18">cv. Chaw 1501</strain>
        <tissue evidence="17">Young leaves</tissue>
    </source>
</reference>
<dbReference type="AlphaFoldDB" id="A0A3S3MRQ9"/>
<dbReference type="InterPro" id="IPR017961">
    <property type="entry name" value="DNA_pol_Y-fam_little_finger"/>
</dbReference>
<evidence type="ECO:0000256" key="13">
    <source>
        <dbReference type="ARBA" id="ARBA00044975"/>
    </source>
</evidence>
<evidence type="ECO:0000256" key="8">
    <source>
        <dbReference type="ARBA" id="ARBA00022723"/>
    </source>
</evidence>
<evidence type="ECO:0000256" key="10">
    <source>
        <dbReference type="ARBA" id="ARBA00022842"/>
    </source>
</evidence>
<dbReference type="STRING" id="337451.A0A3S3MRQ9"/>
<evidence type="ECO:0000256" key="9">
    <source>
        <dbReference type="ARBA" id="ARBA00022763"/>
    </source>
</evidence>
<organism evidence="17 18">
    <name type="scientific">Cinnamomum micranthum f. kanehirae</name>
    <dbReference type="NCBI Taxonomy" id="337451"/>
    <lineage>
        <taxon>Eukaryota</taxon>
        <taxon>Viridiplantae</taxon>
        <taxon>Streptophyta</taxon>
        <taxon>Embryophyta</taxon>
        <taxon>Tracheophyta</taxon>
        <taxon>Spermatophyta</taxon>
        <taxon>Magnoliopsida</taxon>
        <taxon>Magnoliidae</taxon>
        <taxon>Laurales</taxon>
        <taxon>Lauraceae</taxon>
        <taxon>Cinnamomum</taxon>
    </lineage>
</organism>
<feature type="region of interest" description="Disordered" evidence="15">
    <location>
        <begin position="510"/>
        <end position="531"/>
    </location>
</feature>
<dbReference type="EMBL" id="QPKB01000007">
    <property type="protein sequence ID" value="RWR88510.1"/>
    <property type="molecule type" value="Genomic_DNA"/>
</dbReference>
<evidence type="ECO:0000256" key="14">
    <source>
        <dbReference type="ARBA" id="ARBA00049244"/>
    </source>
</evidence>
<dbReference type="SUPFAM" id="SSF56672">
    <property type="entry name" value="DNA/RNA polymerases"/>
    <property type="match status" value="1"/>
</dbReference>
<dbReference type="InterPro" id="IPR052230">
    <property type="entry name" value="DNA_polymerase_eta"/>
</dbReference>